<dbReference type="Proteomes" id="UP000265619">
    <property type="component" value="Unassembled WGS sequence"/>
</dbReference>
<protein>
    <submittedName>
        <fullName evidence="2">PepSY domain-containing protein</fullName>
    </submittedName>
</protein>
<evidence type="ECO:0000313" key="3">
    <source>
        <dbReference type="Proteomes" id="UP000265619"/>
    </source>
</evidence>
<feature type="non-terminal residue" evidence="2">
    <location>
        <position position="1"/>
    </location>
</feature>
<dbReference type="PANTHER" id="PTHR34219">
    <property type="entry name" value="IRON-REGULATED INNER MEMBRANE PROTEIN-RELATED"/>
    <property type="match status" value="1"/>
</dbReference>
<dbReference type="PANTHER" id="PTHR34219:SF1">
    <property type="entry name" value="PEPSY DOMAIN-CONTAINING PROTEIN"/>
    <property type="match status" value="1"/>
</dbReference>
<reference evidence="2 3" key="1">
    <citation type="submission" date="2018-09" db="EMBL/GenBank/DDBJ databases">
        <title>Acidovorax cavernicola nov. sp. isolated from Gruta de las Maravillas (Aracena, Spain).</title>
        <authorList>
            <person name="Jurado V."/>
            <person name="Gutierrez-Patricio S."/>
            <person name="Gonzalez-Pimentel J.L."/>
            <person name="Miller A.Z."/>
            <person name="Laiz L."/>
            <person name="Saiz-Jimenez C."/>
        </authorList>
    </citation>
    <scope>NUCLEOTIDE SEQUENCE [LARGE SCALE GENOMIC DNA]</scope>
    <source>
        <strain evidence="2 3">1011MAR4D40.2</strain>
    </source>
</reference>
<sequence>FPGDVRGQRVVHLSRYTGDVLSDVGYRNYGAAGRAIEWGINIHTGLQFGWINQLVMLAACLAIIALAFSAAVMWWKRRPRGRLAAPPRRSGDRAALGAVAVAAVLGLLYPLLGASMLVALLVDALLPQRWHERLGL</sequence>
<dbReference type="InterPro" id="IPR005625">
    <property type="entry name" value="PepSY-ass_TM"/>
</dbReference>
<dbReference type="AlphaFoldDB" id="A0A9X8CYE2"/>
<keyword evidence="1" id="KW-1133">Transmembrane helix</keyword>
<evidence type="ECO:0000313" key="2">
    <source>
        <dbReference type="EMBL" id="RIX71894.1"/>
    </source>
</evidence>
<dbReference type="EMBL" id="QXMN01000123">
    <property type="protein sequence ID" value="RIX71894.1"/>
    <property type="molecule type" value="Genomic_DNA"/>
</dbReference>
<keyword evidence="1" id="KW-0472">Membrane</keyword>
<name>A0A9X8CYE2_9BURK</name>
<comment type="caution">
    <text evidence="2">The sequence shown here is derived from an EMBL/GenBank/DDBJ whole genome shotgun (WGS) entry which is preliminary data.</text>
</comment>
<keyword evidence="3" id="KW-1185">Reference proteome</keyword>
<evidence type="ECO:0000256" key="1">
    <source>
        <dbReference type="SAM" id="Phobius"/>
    </source>
</evidence>
<proteinExistence type="predicted"/>
<dbReference type="Pfam" id="PF03929">
    <property type="entry name" value="PepSY_TM"/>
    <property type="match status" value="1"/>
</dbReference>
<feature type="transmembrane region" description="Helical" evidence="1">
    <location>
        <begin position="96"/>
        <end position="122"/>
    </location>
</feature>
<organism evidence="2 3">
    <name type="scientific">Acidovorax cavernicola</name>
    <dbReference type="NCBI Taxonomy" id="1675792"/>
    <lineage>
        <taxon>Bacteria</taxon>
        <taxon>Pseudomonadati</taxon>
        <taxon>Pseudomonadota</taxon>
        <taxon>Betaproteobacteria</taxon>
        <taxon>Burkholderiales</taxon>
        <taxon>Comamonadaceae</taxon>
        <taxon>Acidovorax</taxon>
    </lineage>
</organism>
<accession>A0A9X8CYE2</accession>
<feature type="transmembrane region" description="Helical" evidence="1">
    <location>
        <begin position="54"/>
        <end position="75"/>
    </location>
</feature>
<dbReference type="RefSeq" id="WP_205736849.1">
    <property type="nucleotide sequence ID" value="NZ_QXMN01000123.1"/>
</dbReference>
<keyword evidence="1" id="KW-0812">Transmembrane</keyword>
<gene>
    <name evidence="2" type="ORF">D3H34_31445</name>
</gene>